<proteinExistence type="evidence at transcript level"/>
<evidence type="ECO:0000256" key="4">
    <source>
        <dbReference type="ARBA" id="ARBA00022490"/>
    </source>
</evidence>
<organism evidence="13">
    <name type="scientific">Hirondellea gigas</name>
    <dbReference type="NCBI Taxonomy" id="1518452"/>
    <lineage>
        <taxon>Eukaryota</taxon>
        <taxon>Metazoa</taxon>
        <taxon>Ecdysozoa</taxon>
        <taxon>Arthropoda</taxon>
        <taxon>Crustacea</taxon>
        <taxon>Multicrustacea</taxon>
        <taxon>Malacostraca</taxon>
        <taxon>Eumalacostraca</taxon>
        <taxon>Peracarida</taxon>
        <taxon>Amphipoda</taxon>
        <taxon>Amphilochidea</taxon>
        <taxon>Lysianassida</taxon>
        <taxon>Lysianassidira</taxon>
        <taxon>Lysianassoidea</taxon>
        <taxon>Lysianassidae</taxon>
        <taxon>Hirondellea</taxon>
    </lineage>
</organism>
<evidence type="ECO:0000256" key="7">
    <source>
        <dbReference type="ARBA" id="ARBA00051086"/>
    </source>
</evidence>
<dbReference type="GO" id="GO:0008768">
    <property type="term" value="F:UDP-sugar diphosphatase activity"/>
    <property type="evidence" value="ECO:0007669"/>
    <property type="project" value="UniProtKB-EC"/>
</dbReference>
<dbReference type="GO" id="GO:0046872">
    <property type="term" value="F:metal ion binding"/>
    <property type="evidence" value="ECO:0007669"/>
    <property type="project" value="InterPro"/>
</dbReference>
<keyword evidence="6" id="KW-0460">Magnesium</keyword>
<dbReference type="EC" id="3.6.1.45" evidence="9"/>
<dbReference type="NCBIfam" id="TIGR00052">
    <property type="entry name" value="nudix-type nucleoside diphosphatase, YffH/AdpP family"/>
    <property type="match status" value="1"/>
</dbReference>
<dbReference type="SUPFAM" id="SSF55811">
    <property type="entry name" value="Nudix"/>
    <property type="match status" value="1"/>
</dbReference>
<keyword evidence="4" id="KW-0963">Cytoplasm</keyword>
<keyword evidence="5 13" id="KW-0378">Hydrolase</keyword>
<dbReference type="GO" id="GO:0019693">
    <property type="term" value="P:ribose phosphate metabolic process"/>
    <property type="evidence" value="ECO:0007669"/>
    <property type="project" value="TreeGrafter"/>
</dbReference>
<name>A0A6A7G2H3_9CRUS</name>
<comment type="function">
    <text evidence="8">Hydrolyzes UDP-glucose to glucose 1-phosphate and UMP and ADP-ribose to ribose 5-phosphate and AMP. The physiological substrate is probably UDP-glucose. Poor activity on other substrates such as ADP-glucose, CDP-glucose, GDP-glucose and GDP-mannose.</text>
</comment>
<reference evidence="13" key="1">
    <citation type="submission" date="2017-11" db="EMBL/GenBank/DDBJ databases">
        <title>The sensing device of the deep-sea amphipod.</title>
        <authorList>
            <person name="Kobayashi H."/>
            <person name="Nagahama T."/>
            <person name="Arai W."/>
            <person name="Sasagawa Y."/>
            <person name="Umeda M."/>
            <person name="Hayashi T."/>
            <person name="Nikaido I."/>
            <person name="Watanabe H."/>
            <person name="Oguri K."/>
            <person name="Kitazato H."/>
            <person name="Fujioka K."/>
            <person name="Kido Y."/>
            <person name="Takami H."/>
        </authorList>
    </citation>
    <scope>NUCLEOTIDE SEQUENCE</scope>
    <source>
        <tissue evidence="13">Whole body</tissue>
    </source>
</reference>
<dbReference type="FunFam" id="3.90.79.10:FF:000035">
    <property type="entry name" value="Uridine diphosphate glucose pyrophosphatase"/>
    <property type="match status" value="1"/>
</dbReference>
<evidence type="ECO:0000256" key="8">
    <source>
        <dbReference type="ARBA" id="ARBA00054674"/>
    </source>
</evidence>
<dbReference type="InterPro" id="IPR015797">
    <property type="entry name" value="NUDIX_hydrolase-like_dom_sf"/>
</dbReference>
<evidence type="ECO:0000259" key="12">
    <source>
        <dbReference type="PROSITE" id="PS51462"/>
    </source>
</evidence>
<evidence type="ECO:0000256" key="2">
    <source>
        <dbReference type="ARBA" id="ARBA00004496"/>
    </source>
</evidence>
<accession>A0A6A7G2H3</accession>
<evidence type="ECO:0000256" key="1">
    <source>
        <dbReference type="ARBA" id="ARBA00001946"/>
    </source>
</evidence>
<sequence length="206" mass="23410">MPVNSHAISDVSYGKCENSKYVKPKRMFYHQNGQKKIWDVVQCYEVVAVLVYHRVKKCFLLVKQFRPAVYHASVRADESKQSNPELGFTHELVAGLIDKEKPLKTIAVEEVEEEIGYKVSEDSLEKIVVYYAGVGILGNSCHLFYAEVDDTMKVSDGGGIDTECIEIVELPVSRAKEFALSDKIAAPAALLFAFYWWFDKFKDRID</sequence>
<evidence type="ECO:0000256" key="5">
    <source>
        <dbReference type="ARBA" id="ARBA00022801"/>
    </source>
</evidence>
<evidence type="ECO:0000256" key="9">
    <source>
        <dbReference type="ARBA" id="ARBA00066480"/>
    </source>
</evidence>
<feature type="domain" description="Nudix hydrolase" evidence="12">
    <location>
        <begin position="42"/>
        <end position="193"/>
    </location>
</feature>
<dbReference type="AlphaFoldDB" id="A0A6A7G2H3"/>
<dbReference type="GO" id="GO:0005737">
    <property type="term" value="C:cytoplasm"/>
    <property type="evidence" value="ECO:0007669"/>
    <property type="project" value="UniProtKB-SubCell"/>
</dbReference>
<comment type="cofactor">
    <cofactor evidence="1">
        <name>Mg(2+)</name>
        <dbReference type="ChEBI" id="CHEBI:18420"/>
    </cofactor>
</comment>
<comment type="catalytic activity">
    <reaction evidence="7">
        <text>UDP-sugar + H2O = UMP + alpha-D-aldose 1-phosphate.</text>
        <dbReference type="EC" id="3.6.1.45"/>
    </reaction>
</comment>
<evidence type="ECO:0000256" key="3">
    <source>
        <dbReference type="ARBA" id="ARBA00011738"/>
    </source>
</evidence>
<dbReference type="GO" id="GO:0006753">
    <property type="term" value="P:nucleoside phosphate metabolic process"/>
    <property type="evidence" value="ECO:0007669"/>
    <property type="project" value="TreeGrafter"/>
</dbReference>
<evidence type="ECO:0000256" key="10">
    <source>
        <dbReference type="ARBA" id="ARBA00071467"/>
    </source>
</evidence>
<dbReference type="PANTHER" id="PTHR11839">
    <property type="entry name" value="UDP/ADP-SUGAR PYROPHOSPHATASE"/>
    <property type="match status" value="1"/>
</dbReference>
<dbReference type="InterPro" id="IPR000086">
    <property type="entry name" value="NUDIX_hydrolase_dom"/>
</dbReference>
<comment type="subcellular location">
    <subcellularLocation>
        <location evidence="2">Cytoplasm</location>
    </subcellularLocation>
</comment>
<evidence type="ECO:0000256" key="6">
    <source>
        <dbReference type="ARBA" id="ARBA00022842"/>
    </source>
</evidence>
<comment type="subunit">
    <text evidence="3">Homodimer.</text>
</comment>
<protein>
    <recommendedName>
        <fullName evidence="10">Uridine diphosphate glucose pyrophosphatase NUDT14</fullName>
        <ecNumber evidence="9">3.6.1.45</ecNumber>
    </recommendedName>
    <alternativeName>
        <fullName evidence="11">Nucleoside diphosphate-linked moiety X motif 14</fullName>
    </alternativeName>
</protein>
<evidence type="ECO:0000256" key="11">
    <source>
        <dbReference type="ARBA" id="ARBA00080475"/>
    </source>
</evidence>
<dbReference type="InterPro" id="IPR004385">
    <property type="entry name" value="NDP_pyrophosphatase"/>
</dbReference>
<dbReference type="PROSITE" id="PS51462">
    <property type="entry name" value="NUDIX"/>
    <property type="match status" value="1"/>
</dbReference>
<dbReference type="Gene3D" id="3.90.79.10">
    <property type="entry name" value="Nucleoside Triphosphate Pyrophosphohydrolase"/>
    <property type="match status" value="1"/>
</dbReference>
<evidence type="ECO:0000313" key="13">
    <source>
        <dbReference type="EMBL" id="LAC25178.1"/>
    </source>
</evidence>
<dbReference type="PANTHER" id="PTHR11839:SF15">
    <property type="entry name" value="URIDINE DIPHOSPHATE GLUCOSE PYROPHOSPHATASE NUDT14"/>
    <property type="match status" value="1"/>
</dbReference>
<dbReference type="EMBL" id="IACT01006038">
    <property type="protein sequence ID" value="LAC25178.1"/>
    <property type="molecule type" value="mRNA"/>
</dbReference>